<comment type="caution">
    <text evidence="2">The sequence shown here is derived from an EMBL/GenBank/DDBJ whole genome shotgun (WGS) entry which is preliminary data.</text>
</comment>
<organism evidence="2 3">
    <name type="scientific">Brevibacterium celere</name>
    <dbReference type="NCBI Taxonomy" id="225845"/>
    <lineage>
        <taxon>Bacteria</taxon>
        <taxon>Bacillati</taxon>
        <taxon>Actinomycetota</taxon>
        <taxon>Actinomycetes</taxon>
        <taxon>Micrococcales</taxon>
        <taxon>Brevibacteriaceae</taxon>
        <taxon>Brevibacterium</taxon>
    </lineage>
</organism>
<keyword evidence="3" id="KW-1185">Reference proteome</keyword>
<dbReference type="Gene3D" id="3.60.40.10">
    <property type="entry name" value="PPM-type phosphatase domain"/>
    <property type="match status" value="1"/>
</dbReference>
<protein>
    <submittedName>
        <fullName evidence="2">Serine phosphatase</fullName>
    </submittedName>
</protein>
<proteinExistence type="predicted"/>
<dbReference type="InterPro" id="IPR036457">
    <property type="entry name" value="PPM-type-like_dom_sf"/>
</dbReference>
<reference evidence="2 3" key="1">
    <citation type="submission" date="2018-06" db="EMBL/GenBank/DDBJ databases">
        <title>Freshwater and sediment microbial communities from various areas in North America, analyzing microbe dynamics in response to fracking.</title>
        <authorList>
            <person name="Lamendella R."/>
        </authorList>
    </citation>
    <scope>NUCLEOTIDE SEQUENCE [LARGE SCALE GENOMIC DNA]</scope>
    <source>
        <strain evidence="2 3">3b_TX</strain>
    </source>
</reference>
<evidence type="ECO:0000313" key="3">
    <source>
        <dbReference type="Proteomes" id="UP000253509"/>
    </source>
</evidence>
<feature type="domain" description="PPM-type phosphatase" evidence="1">
    <location>
        <begin position="194"/>
        <end position="381"/>
    </location>
</feature>
<dbReference type="AlphaFoldDB" id="A0A366IJL7"/>
<dbReference type="SMART" id="SM00065">
    <property type="entry name" value="GAF"/>
    <property type="match status" value="1"/>
</dbReference>
<dbReference type="InterPro" id="IPR003018">
    <property type="entry name" value="GAF"/>
</dbReference>
<accession>A0A366IJL7</accession>
<dbReference type="SUPFAM" id="SSF55781">
    <property type="entry name" value="GAF domain-like"/>
    <property type="match status" value="1"/>
</dbReference>
<dbReference type="Proteomes" id="UP000253509">
    <property type="component" value="Unassembled WGS sequence"/>
</dbReference>
<dbReference type="PANTHER" id="PTHR43102:SF2">
    <property type="entry name" value="GAF DOMAIN-CONTAINING PROTEIN"/>
    <property type="match status" value="1"/>
</dbReference>
<dbReference type="Pfam" id="PF01590">
    <property type="entry name" value="GAF"/>
    <property type="match status" value="1"/>
</dbReference>
<evidence type="ECO:0000259" key="1">
    <source>
        <dbReference type="PROSITE" id="PS51746"/>
    </source>
</evidence>
<sequence length="383" mass="41663">MVDERRRQDALDALGVLDTPPDERVDRIARLAQEAFGVPMVSVSLIDRDRQWSKSQIGLGTNEFPREHSFCNQSVKADAPLIVEDATRSQLFAANPYVVDDPNVRFYAGHPLRAPGGEPIGTLCIVDVRPRQFDEAQKSLLEDLALWVQTEIAKDDELDQAALIQRTLRPRQHPEVPGFSIAAGAVAHRQLTGDFYDLSLQGNSLRITLADAMGKGTGPALVAATARGSLRTEPDRPLSEAVAEADRLLIDDLADMTMFVTAVLARIDIDSGTLDIVDAGHSLAFILRADGDWVHLRSTGLPLGMGMTDDERRPMTTTLGPGDAFLCCSDGLLDVLDPVDPFSQVAEVLARRGPQGAVDEALRLARTDSAIDDVTVIVVRRET</sequence>
<dbReference type="Pfam" id="PF07228">
    <property type="entry name" value="SpoIIE"/>
    <property type="match status" value="1"/>
</dbReference>
<gene>
    <name evidence="2" type="ORF">DFO65_104299</name>
</gene>
<dbReference type="RefSeq" id="WP_113903868.1">
    <property type="nucleotide sequence ID" value="NZ_QNSB01000004.1"/>
</dbReference>
<dbReference type="InterPro" id="IPR029016">
    <property type="entry name" value="GAF-like_dom_sf"/>
</dbReference>
<dbReference type="SUPFAM" id="SSF81606">
    <property type="entry name" value="PP2C-like"/>
    <property type="match status" value="1"/>
</dbReference>
<evidence type="ECO:0000313" key="2">
    <source>
        <dbReference type="EMBL" id="RBP72341.1"/>
    </source>
</evidence>
<dbReference type="SMART" id="SM00331">
    <property type="entry name" value="PP2C_SIG"/>
    <property type="match status" value="1"/>
</dbReference>
<dbReference type="EMBL" id="QNSB01000004">
    <property type="protein sequence ID" value="RBP72341.1"/>
    <property type="molecule type" value="Genomic_DNA"/>
</dbReference>
<dbReference type="InterPro" id="IPR001932">
    <property type="entry name" value="PPM-type_phosphatase-like_dom"/>
</dbReference>
<dbReference type="PROSITE" id="PS51746">
    <property type="entry name" value="PPM_2"/>
    <property type="match status" value="1"/>
</dbReference>
<name>A0A366IJL7_9MICO</name>
<dbReference type="Gene3D" id="3.30.450.40">
    <property type="match status" value="1"/>
</dbReference>
<dbReference type="PANTHER" id="PTHR43102">
    <property type="entry name" value="SLR1143 PROTEIN"/>
    <property type="match status" value="1"/>
</dbReference>